<dbReference type="PANTHER" id="PTHR31635">
    <property type="entry name" value="REVERSE TRANSCRIPTASE DOMAIN-CONTAINING PROTEIN-RELATED"/>
    <property type="match status" value="1"/>
</dbReference>
<dbReference type="Pfam" id="PF13966">
    <property type="entry name" value="zf-RVT"/>
    <property type="match status" value="1"/>
</dbReference>
<dbReference type="CDD" id="cd01650">
    <property type="entry name" value="RT_nLTR_like"/>
    <property type="match status" value="1"/>
</dbReference>
<dbReference type="AlphaFoldDB" id="A0AAY5L852"/>
<name>A0AAY5L852_ESOLU</name>
<reference evidence="2" key="2">
    <citation type="submission" date="2025-08" db="UniProtKB">
        <authorList>
            <consortium name="Ensembl"/>
        </authorList>
    </citation>
    <scope>IDENTIFICATION</scope>
</reference>
<dbReference type="SUPFAM" id="SSF56672">
    <property type="entry name" value="DNA/RNA polymerases"/>
    <property type="match status" value="1"/>
</dbReference>
<dbReference type="InterPro" id="IPR026960">
    <property type="entry name" value="RVT-Znf"/>
</dbReference>
<reference evidence="2 3" key="1">
    <citation type="submission" date="2020-02" db="EMBL/GenBank/DDBJ databases">
        <title>Esox lucius (northern pike) genome, fEsoLuc1, primary haplotype.</title>
        <authorList>
            <person name="Myers G."/>
            <person name="Karagic N."/>
            <person name="Meyer A."/>
            <person name="Pippel M."/>
            <person name="Reichard M."/>
            <person name="Winkler S."/>
            <person name="Tracey A."/>
            <person name="Sims Y."/>
            <person name="Howe K."/>
            <person name="Rhie A."/>
            <person name="Formenti G."/>
            <person name="Durbin R."/>
            <person name="Fedrigo O."/>
            <person name="Jarvis E.D."/>
        </authorList>
    </citation>
    <scope>NUCLEOTIDE SEQUENCE [LARGE SCALE GENOMIC DNA]</scope>
</reference>
<keyword evidence="3" id="KW-1185">Reference proteome</keyword>
<dbReference type="GeneTree" id="ENSGT00940000163737"/>
<reference evidence="2" key="3">
    <citation type="submission" date="2025-09" db="UniProtKB">
        <authorList>
            <consortium name="Ensembl"/>
        </authorList>
    </citation>
    <scope>IDENTIFICATION</scope>
</reference>
<sequence>MKEKLYRKLCLSGNCNIDQENKNKLLQLQLDLDKIYEYKAKGAFIRSRKKWLEEGEKNTKYFFNMEKRNVELASMVKLNIDGQLTENSKEISRYVAEFYEKLYSYDNKLSNAQSFLDSIKDDITKISESSIEICDQEISLKEISHCINKLKDNKSPGNDGLISEFYKYFQNELSPFLLAVFREAIQQGYLPNSLRQGLITLLPKPNKDILFLENWRPITLINNDANIFARIFAERLKNCLDPIIDECQSGFMKGRHICNNIRLILDLIDYNEFITDNSIVLFVDFFEAFDTIDHNFMLETLNYFGFGVYFKKAIKTLYNDCNSSVKLSYGTSSRFKINRGIRQGCPISPFLFLLVTQTMVIHIKRDAFCGIRLLEKELKCSQLADDTAIFFKSETEVKKAIECLNIFSSVSGLCLNIKKFVLFPLKTCNHNNILGIPVKEVVDYLGIKICKDLFLRFVNFKQKFNSWLMRDLSLKGRILLSKTEGLSRLVYTALALDVPQSVIKEVDTVLFNFIWKNRPHYLKKTILCNPIEDGGLNVLDFNTANCVFKNKWIKNYLKSKGKIWNIIPEFIFDKLGGLEFFLRCNFDVNKIPIKLSSFHKQVFLLWMLIYKHNVSPHKSVIWNHKYITFKNKSLFYKNWYNNGIILVRQLFKNNGYLFNYCEFLNYYKIPVTAKEFAVVFDAVPSGLIQLLSGNVSSEAIPIYINKQLSIDGVNIIEFFFNNFYIKELCRIALVPKLKPFWNSMYSQIEWKEVWNLPNKYCLTNKVKEITYKIIHLIYPVRQVVSRFFRDMEITCSFCNTEEESIKHLFCECVFTQLFWIEVEYLIFKFPKLKIQLSGKDIFLLYKNENVEQNFVVNLIIMYGKYHIHKQKWTNNKPNIILFKIELKHYIEALKEARNKKAKRMYRIFESFSVYIFIFSPV</sequence>
<dbReference type="PROSITE" id="PS50878">
    <property type="entry name" value="RT_POL"/>
    <property type="match status" value="1"/>
</dbReference>
<accession>A0AAY5L852</accession>
<organism evidence="2 3">
    <name type="scientific">Esox lucius</name>
    <name type="common">Northern pike</name>
    <dbReference type="NCBI Taxonomy" id="8010"/>
    <lineage>
        <taxon>Eukaryota</taxon>
        <taxon>Metazoa</taxon>
        <taxon>Chordata</taxon>
        <taxon>Craniata</taxon>
        <taxon>Vertebrata</taxon>
        <taxon>Euteleostomi</taxon>
        <taxon>Actinopterygii</taxon>
        <taxon>Neopterygii</taxon>
        <taxon>Teleostei</taxon>
        <taxon>Protacanthopterygii</taxon>
        <taxon>Esociformes</taxon>
        <taxon>Esocidae</taxon>
        <taxon>Esox</taxon>
    </lineage>
</organism>
<dbReference type="Pfam" id="PF00078">
    <property type="entry name" value="RVT_1"/>
    <property type="match status" value="1"/>
</dbReference>
<evidence type="ECO:0000313" key="2">
    <source>
        <dbReference type="Ensembl" id="ENSELUP00000094932.1"/>
    </source>
</evidence>
<dbReference type="Ensembl" id="ENSELUT00000107850.1">
    <property type="protein sequence ID" value="ENSELUP00000094932.1"/>
    <property type="gene ID" value="ENSELUG00000040681.1"/>
</dbReference>
<feature type="domain" description="Reverse transcriptase" evidence="1">
    <location>
        <begin position="183"/>
        <end position="449"/>
    </location>
</feature>
<dbReference type="Proteomes" id="UP000265140">
    <property type="component" value="Chromosome 13"/>
</dbReference>
<proteinExistence type="predicted"/>
<dbReference type="PANTHER" id="PTHR31635:SF196">
    <property type="entry name" value="REVERSE TRANSCRIPTASE DOMAIN-CONTAINING PROTEIN-RELATED"/>
    <property type="match status" value="1"/>
</dbReference>
<dbReference type="InterPro" id="IPR000477">
    <property type="entry name" value="RT_dom"/>
</dbReference>
<dbReference type="InterPro" id="IPR043502">
    <property type="entry name" value="DNA/RNA_pol_sf"/>
</dbReference>
<evidence type="ECO:0000259" key="1">
    <source>
        <dbReference type="PROSITE" id="PS50878"/>
    </source>
</evidence>
<evidence type="ECO:0000313" key="3">
    <source>
        <dbReference type="Proteomes" id="UP000265140"/>
    </source>
</evidence>
<protein>
    <recommendedName>
        <fullName evidence="1">Reverse transcriptase domain-containing protein</fullName>
    </recommendedName>
</protein>